<organism evidence="8 9">
    <name type="scientific">Glycine soja</name>
    <name type="common">Wild soybean</name>
    <dbReference type="NCBI Taxonomy" id="3848"/>
    <lineage>
        <taxon>Eukaryota</taxon>
        <taxon>Viridiplantae</taxon>
        <taxon>Streptophyta</taxon>
        <taxon>Embryophyta</taxon>
        <taxon>Tracheophyta</taxon>
        <taxon>Spermatophyta</taxon>
        <taxon>Magnoliopsida</taxon>
        <taxon>eudicotyledons</taxon>
        <taxon>Gunneridae</taxon>
        <taxon>Pentapetalae</taxon>
        <taxon>rosids</taxon>
        <taxon>fabids</taxon>
        <taxon>Fabales</taxon>
        <taxon>Fabaceae</taxon>
        <taxon>Papilionoideae</taxon>
        <taxon>50 kb inversion clade</taxon>
        <taxon>NPAAA clade</taxon>
        <taxon>indigoferoid/millettioid clade</taxon>
        <taxon>Phaseoleae</taxon>
        <taxon>Glycine</taxon>
        <taxon>Glycine subgen. Soja</taxon>
    </lineage>
</organism>
<protein>
    <submittedName>
        <fullName evidence="8">Transcription factor TRY</fullName>
    </submittedName>
</protein>
<dbReference type="Pfam" id="PF00249">
    <property type="entry name" value="Myb_DNA-binding"/>
    <property type="match status" value="1"/>
</dbReference>
<dbReference type="InterPro" id="IPR009057">
    <property type="entry name" value="Homeodomain-like_sf"/>
</dbReference>
<dbReference type="GO" id="GO:0006355">
    <property type="term" value="P:regulation of DNA-templated transcription"/>
    <property type="evidence" value="ECO:0007669"/>
    <property type="project" value="TreeGrafter"/>
</dbReference>
<comment type="caution">
    <text evidence="8">The sequence shown here is derived from an EMBL/GenBank/DDBJ whole genome shotgun (WGS) entry which is preliminary data.</text>
</comment>
<evidence type="ECO:0000256" key="6">
    <source>
        <dbReference type="ARBA" id="ARBA00023242"/>
    </source>
</evidence>
<comment type="subcellular location">
    <subcellularLocation>
        <location evidence="1">Nucleus</location>
    </subcellularLocation>
</comment>
<dbReference type="Gene3D" id="1.10.10.60">
    <property type="entry name" value="Homeodomain-like"/>
    <property type="match status" value="1"/>
</dbReference>
<dbReference type="InterPro" id="IPR001005">
    <property type="entry name" value="SANT/Myb"/>
</dbReference>
<dbReference type="AlphaFoldDB" id="A0A445M703"/>
<evidence type="ECO:0000259" key="7">
    <source>
        <dbReference type="SMART" id="SM00717"/>
    </source>
</evidence>
<dbReference type="SMART" id="SM00717">
    <property type="entry name" value="SANT"/>
    <property type="match status" value="1"/>
</dbReference>
<reference evidence="8 9" key="1">
    <citation type="submission" date="2018-09" db="EMBL/GenBank/DDBJ databases">
        <title>A high-quality reference genome of wild soybean provides a powerful tool to mine soybean genomes.</title>
        <authorList>
            <person name="Xie M."/>
            <person name="Chung C.Y.L."/>
            <person name="Li M.-W."/>
            <person name="Wong F.-L."/>
            <person name="Chan T.-F."/>
            <person name="Lam H.-M."/>
        </authorList>
    </citation>
    <scope>NUCLEOTIDE SEQUENCE [LARGE SCALE GENOMIC DNA]</scope>
    <source>
        <strain evidence="9">cv. W05</strain>
        <tissue evidence="8">Hypocotyl of etiolated seedlings</tissue>
    </source>
</reference>
<dbReference type="PANTHER" id="PTHR47998:SF12">
    <property type="entry name" value="TRANSCRIPTION FACTOR CPC"/>
    <property type="match status" value="1"/>
</dbReference>
<sequence>MHGCVANSGGEITGYFASGNDYTHAMSSSTRQSNQRFHHPPRVSTSAILSCMLVNNWSNVESTTETTSRQQSLHPSLLVCIISGSSEGKDRSMSTTATTTSEEVSSNEWKVIHMSEQEEDLIRRMYKLVGDKWNLIAGRIPGRKAEEIERFWIMRHGDAFSVKRNGSKTQDS</sequence>
<dbReference type="GO" id="GO:0048731">
    <property type="term" value="P:system development"/>
    <property type="evidence" value="ECO:0007669"/>
    <property type="project" value="UniProtKB-ARBA"/>
</dbReference>
<dbReference type="GO" id="GO:0030154">
    <property type="term" value="P:cell differentiation"/>
    <property type="evidence" value="ECO:0007669"/>
    <property type="project" value="UniProtKB-ARBA"/>
</dbReference>
<evidence type="ECO:0000256" key="5">
    <source>
        <dbReference type="ARBA" id="ARBA00023163"/>
    </source>
</evidence>
<dbReference type="PANTHER" id="PTHR47998">
    <property type="entry name" value="TRANSCRIPTION FACTOR MYB51-LIKE ISOFORM X1"/>
    <property type="match status" value="1"/>
</dbReference>
<dbReference type="FunFam" id="1.10.10.60:FF:000160">
    <property type="entry name" value="MYB-like transcription factor"/>
    <property type="match status" value="1"/>
</dbReference>
<dbReference type="InterPro" id="IPR015495">
    <property type="entry name" value="Myb_TF_plants"/>
</dbReference>
<keyword evidence="4" id="KW-0238">DNA-binding</keyword>
<dbReference type="CDD" id="cd00167">
    <property type="entry name" value="SANT"/>
    <property type="match status" value="1"/>
</dbReference>
<keyword evidence="6" id="KW-0539">Nucleus</keyword>
<name>A0A445M703_GLYSO</name>
<evidence type="ECO:0000256" key="4">
    <source>
        <dbReference type="ARBA" id="ARBA00023125"/>
    </source>
</evidence>
<dbReference type="GO" id="GO:0005634">
    <property type="term" value="C:nucleus"/>
    <property type="evidence" value="ECO:0007669"/>
    <property type="project" value="UniProtKB-SubCell"/>
</dbReference>
<keyword evidence="9" id="KW-1185">Reference proteome</keyword>
<keyword evidence="2" id="KW-0217">Developmental protein</keyword>
<gene>
    <name evidence="8" type="ORF">D0Y65_002326</name>
</gene>
<evidence type="ECO:0000256" key="3">
    <source>
        <dbReference type="ARBA" id="ARBA00023015"/>
    </source>
</evidence>
<keyword evidence="5" id="KW-0804">Transcription</keyword>
<proteinExistence type="predicted"/>
<accession>A0A445M703</accession>
<evidence type="ECO:0000313" key="8">
    <source>
        <dbReference type="EMBL" id="RZC31328.1"/>
    </source>
</evidence>
<dbReference type="Proteomes" id="UP000289340">
    <property type="component" value="Chromosome 1"/>
</dbReference>
<evidence type="ECO:0000256" key="1">
    <source>
        <dbReference type="ARBA" id="ARBA00004123"/>
    </source>
</evidence>
<dbReference type="GO" id="GO:0000976">
    <property type="term" value="F:transcription cis-regulatory region binding"/>
    <property type="evidence" value="ECO:0007669"/>
    <property type="project" value="TreeGrafter"/>
</dbReference>
<dbReference type="SUPFAM" id="SSF46689">
    <property type="entry name" value="Homeodomain-like"/>
    <property type="match status" value="1"/>
</dbReference>
<evidence type="ECO:0000313" key="9">
    <source>
        <dbReference type="Proteomes" id="UP000289340"/>
    </source>
</evidence>
<dbReference type="GO" id="GO:0009653">
    <property type="term" value="P:anatomical structure morphogenesis"/>
    <property type="evidence" value="ECO:0007669"/>
    <property type="project" value="UniProtKB-ARBA"/>
</dbReference>
<feature type="domain" description="Myb-like" evidence="7">
    <location>
        <begin position="110"/>
        <end position="158"/>
    </location>
</feature>
<dbReference type="EMBL" id="QZWG01000001">
    <property type="protein sequence ID" value="RZC31328.1"/>
    <property type="molecule type" value="Genomic_DNA"/>
</dbReference>
<keyword evidence="3" id="KW-0805">Transcription regulation</keyword>
<dbReference type="GO" id="GO:0090558">
    <property type="term" value="P:plant epidermis development"/>
    <property type="evidence" value="ECO:0007669"/>
    <property type="project" value="UniProtKB-ARBA"/>
</dbReference>
<evidence type="ECO:0000256" key="2">
    <source>
        <dbReference type="ARBA" id="ARBA00022473"/>
    </source>
</evidence>